<accession>A0A369XSZ1</accession>
<sequence>MTAAQATKTFIEVQFPIGPLSLESYIERDAKGAKALSSLGKWWGSKPLVLTRAIILGTVFPASEDPERWPDDLAIFLRCMTFDNAGMWKRKTEALPAKLCYPMATASEKADLFQDSERWIRGADREQKSALERRRFYALDYVEQREYCCRVEQIDGPPEESWAEINAYLGTTAQTLPELIEQLSIRRYGKRLKVGDAFSGMGSIPFEAAELGCDVYASDLNPVACLLTWGALNLVGGTDEFRATVHAEQKRIYDEVDVWILEKGFETSEEGWRAEAYLYCIEMTVPEWDGWTIPVCPSWVIAPKVETWVELVPIESEKRFGFKVRKGGKGYALADEGTKQSGDIVCPPPLWEIFKKQGRHQQMQRTLPYNQLIENAGGLRRWESADIVPRAGDVLQERLFCIRWREPDWTDERGRERRGEMVYREPRAHDLDTEQTILDTLKEEFSAWQTVGWIPSWRIEPGQETTRLTREKGWTHWHHLYTPRQLLMAGEYSRRVGGCEPLVRAALALNLGRLSDTNGRLCRWKVSQGGGIGGSVTVFYNMALNTFPNYTGRGLTGLAPQLQQEHGRYICQSEKTTALADARLVSENCQVWITDPPYADAVNYEELSEYFLAWYVPHLKAAFPNWYADSMRNRAVKGDDAPFRVAMAECYRNLTQHMPDDGLQVLMFTHKSTDVWEDLALIMWSAGLQVKQVWSVATETPGVGTRTGNYVQATYNMVLRKRTGDKCGFVDFITPQVNKRVTEVITRMRESQIDAGLARCGYTDTDYLLAAQAAAAEVVTGYATIDGVDLDAELRTPNNERGRSALRTLMENAKRTATDFLLPPAMDRAIKKVGGGDAYQFWRQFCAEEKFLLKGLEGEAQGVFKLGAFQDLGRAYGLVDYESLLGPTRANDTRTSLPEELPRPEALRFDEVPSSDRSLWRYSPTRHIYHALKLLADGADAERAVKHLVDSTDFWNLRTTRLAAILGYLQETTAHLPHWAPYQEALTQLAIGVEHHRG</sequence>
<evidence type="ECO:0000259" key="1">
    <source>
        <dbReference type="Pfam" id="PF06634"/>
    </source>
</evidence>
<gene>
    <name evidence="2" type="ORF">DVS81_01890</name>
</gene>
<dbReference type="Pfam" id="PF06634">
    <property type="entry name" value="DUF1156"/>
    <property type="match status" value="1"/>
</dbReference>
<protein>
    <submittedName>
        <fullName evidence="2">DUF1156 domain-containing protein</fullName>
    </submittedName>
</protein>
<dbReference type="SUPFAM" id="SSF53335">
    <property type="entry name" value="S-adenosyl-L-methionine-dependent methyltransferases"/>
    <property type="match status" value="1"/>
</dbReference>
<proteinExistence type="predicted"/>
<comment type="caution">
    <text evidence="2">The sequence shown here is derived from an EMBL/GenBank/DDBJ whole genome shotgun (WGS) entry which is preliminary data.</text>
</comment>
<dbReference type="AlphaFoldDB" id="A0A369XSZ1"/>
<evidence type="ECO:0000313" key="3">
    <source>
        <dbReference type="Proteomes" id="UP000253831"/>
    </source>
</evidence>
<reference evidence="2 3" key="1">
    <citation type="submission" date="2018-05" db="EMBL/GenBank/DDBJ databases">
        <title>Integrated omic analyses show evidence that a Ca. Accumulibacter phosphatis strain performs denitrification under micro-aerobic conditions.</title>
        <authorList>
            <person name="Camejo P.Y."/>
            <person name="Katherine M.D."/>
            <person name="Daniel N.R."/>
        </authorList>
    </citation>
    <scope>NUCLEOTIDE SEQUENCE [LARGE SCALE GENOMIC DNA]</scope>
    <source>
        <strain evidence="2">UW-LDO-IC</strain>
    </source>
</reference>
<dbReference type="InterPro" id="IPR009537">
    <property type="entry name" value="DUF1156"/>
</dbReference>
<dbReference type="EMBL" id="QPGA01000001">
    <property type="protein sequence ID" value="RDE52525.1"/>
    <property type="molecule type" value="Genomic_DNA"/>
</dbReference>
<name>A0A369XSZ1_9PROT</name>
<feature type="domain" description="DUF1156" evidence="1">
    <location>
        <begin position="14"/>
        <end position="68"/>
    </location>
</feature>
<organism evidence="2 3">
    <name type="scientific">Candidatus Accumulibacter meliphilus</name>
    <dbReference type="NCBI Taxonomy" id="2211374"/>
    <lineage>
        <taxon>Bacteria</taxon>
        <taxon>Pseudomonadati</taxon>
        <taxon>Pseudomonadota</taxon>
        <taxon>Betaproteobacteria</taxon>
        <taxon>Candidatus Accumulibacter</taxon>
    </lineage>
</organism>
<dbReference type="InterPro" id="IPR029063">
    <property type="entry name" value="SAM-dependent_MTases_sf"/>
</dbReference>
<dbReference type="Proteomes" id="UP000253831">
    <property type="component" value="Unassembled WGS sequence"/>
</dbReference>
<evidence type="ECO:0000313" key="2">
    <source>
        <dbReference type="EMBL" id="RDE52525.1"/>
    </source>
</evidence>